<feature type="compositionally biased region" description="Low complexity" evidence="1">
    <location>
        <begin position="278"/>
        <end position="299"/>
    </location>
</feature>
<dbReference type="RefSeq" id="XP_029742115.1">
    <property type="nucleotide sequence ID" value="XM_029880729.1"/>
</dbReference>
<evidence type="ECO:0000313" key="2">
    <source>
        <dbReference type="EMBL" id="TKY90130.1"/>
    </source>
</evidence>
<evidence type="ECO:0000313" key="3">
    <source>
        <dbReference type="Proteomes" id="UP000306050"/>
    </source>
</evidence>
<proteinExistence type="predicted"/>
<dbReference type="OrthoDB" id="271448at2759"/>
<accession>A0A4U7KZY7</accession>
<dbReference type="KEGG" id="sgra:EX895_000128"/>
<dbReference type="EMBL" id="SRRM01000002">
    <property type="protein sequence ID" value="TKY90130.1"/>
    <property type="molecule type" value="Genomic_DNA"/>
</dbReference>
<gene>
    <name evidence="2" type="ORF">EX895_000128</name>
</gene>
<feature type="region of interest" description="Disordered" evidence="1">
    <location>
        <begin position="278"/>
        <end position="321"/>
    </location>
</feature>
<feature type="region of interest" description="Disordered" evidence="1">
    <location>
        <begin position="93"/>
        <end position="127"/>
    </location>
</feature>
<comment type="caution">
    <text evidence="2">The sequence shown here is derived from an EMBL/GenBank/DDBJ whole genome shotgun (WGS) entry which is preliminary data.</text>
</comment>
<dbReference type="AlphaFoldDB" id="A0A4U7KZY7"/>
<reference evidence="2 3" key="1">
    <citation type="submission" date="2019-05" db="EMBL/GenBank/DDBJ databases">
        <title>Sporisorium graminicola CBS 10092 draft sequencing and annotation.</title>
        <authorList>
            <person name="Solano-Gonzalez S."/>
            <person name="Caddick M.X."/>
            <person name="Darby A."/>
        </authorList>
    </citation>
    <scope>NUCLEOTIDE SEQUENCE [LARGE SCALE GENOMIC DNA]</scope>
    <source>
        <strain evidence="2 3">CBS 10092</strain>
    </source>
</reference>
<evidence type="ECO:0000256" key="1">
    <source>
        <dbReference type="SAM" id="MobiDB-lite"/>
    </source>
</evidence>
<name>A0A4U7KZY7_9BASI</name>
<dbReference type="Proteomes" id="UP000306050">
    <property type="component" value="Chromosome SGRAM_1"/>
</dbReference>
<keyword evidence="3" id="KW-1185">Reference proteome</keyword>
<sequence length="626" mass="66115">MPLLQQMFAFAIAITVTNITIKVSSFCLHGNAPVDAPDAAACNALDLKEKEKEKEAQLQKRIIPTFGQIEEIVNSGIEAGKEVHLARAKAGLPDMVPRQSPPAGPRQPLGGAAGSRSVPLDGLGGMGTASPDQSALGVSAVAHTPATAAAHPGLVPPLTRRDHITSQFDLHIQVMKLVSAAFRTSNELRPITLDEHSRLLRRTPNWLLHASYPETHQLLHRSPLGGGGGAAVAVPIIQALIPVILAGIEEGGKLGAVWIQSKEAEHVEKMKIEAAQNATSAAQAAGHASSSGAKSPAGGTDRGSGGAAKARNGTVPELIGGDKATNAAEAAAAARSAKTKRDVAASVSDGSSEQCSGTAELCLEVIESTFPHCEHGQPGLHADTTAASTTRHRDAAELVRAMALHCTLKCDGFTHLVQGRTNFEEQSERCAGDSRLFSKVHSIVASLHRKQLHPQQGDPDAAHGTALVKRARPTCQSSYQATFVNAVRPAASYSNKLFGSVVSDPASFLHWGLVHTLAECLHACDQTAGCVFANIYQQSFSLDPAVKLTSRFNGAKDRDGRRLFAGKPERKKTSFVRGHLTCALYSRCQTECGADRASGDADPVFFERSVGWCRSKMCSKTGPETK</sequence>
<dbReference type="GeneID" id="40723023"/>
<organism evidence="2 3">
    <name type="scientific">Sporisorium graminicola</name>
    <dbReference type="NCBI Taxonomy" id="280036"/>
    <lineage>
        <taxon>Eukaryota</taxon>
        <taxon>Fungi</taxon>
        <taxon>Dikarya</taxon>
        <taxon>Basidiomycota</taxon>
        <taxon>Ustilaginomycotina</taxon>
        <taxon>Ustilaginomycetes</taxon>
        <taxon>Ustilaginales</taxon>
        <taxon>Ustilaginaceae</taxon>
        <taxon>Sporisorium</taxon>
    </lineage>
</organism>
<protein>
    <submittedName>
        <fullName evidence="2">Uncharacterized protein</fullName>
    </submittedName>
</protein>